<organism evidence="2 4">
    <name type="scientific">Actinia tenebrosa</name>
    <name type="common">Australian red waratah sea anemone</name>
    <dbReference type="NCBI Taxonomy" id="6105"/>
    <lineage>
        <taxon>Eukaryota</taxon>
        <taxon>Metazoa</taxon>
        <taxon>Cnidaria</taxon>
        <taxon>Anthozoa</taxon>
        <taxon>Hexacorallia</taxon>
        <taxon>Actiniaria</taxon>
        <taxon>Actiniidae</taxon>
        <taxon>Actinia</taxon>
    </lineage>
</organism>
<dbReference type="Pfam" id="PF02995">
    <property type="entry name" value="DUF229"/>
    <property type="match status" value="1"/>
</dbReference>
<keyword evidence="1" id="KW-1133">Transmembrane helix</keyword>
<dbReference type="GO" id="GO:0005615">
    <property type="term" value="C:extracellular space"/>
    <property type="evidence" value="ECO:0007669"/>
    <property type="project" value="TreeGrafter"/>
</dbReference>
<dbReference type="Gene3D" id="3.40.720.10">
    <property type="entry name" value="Alkaline Phosphatase, subunit A"/>
    <property type="match status" value="1"/>
</dbReference>
<dbReference type="FunFam" id="3.40.720.10:FF:000017">
    <property type="entry name" value="Predicted protein"/>
    <property type="match status" value="1"/>
</dbReference>
<protein>
    <submittedName>
        <fullName evidence="3 4">Uncharacterized protein LOC116300864</fullName>
    </submittedName>
</protein>
<evidence type="ECO:0000313" key="4">
    <source>
        <dbReference type="RefSeq" id="XP_031565687.1"/>
    </source>
</evidence>
<keyword evidence="1" id="KW-0472">Membrane</keyword>
<dbReference type="PANTHER" id="PTHR10974:SF1">
    <property type="entry name" value="FI08016P-RELATED"/>
    <property type="match status" value="1"/>
</dbReference>
<dbReference type="RefSeq" id="XP_031565687.1">
    <property type="nucleotide sequence ID" value="XM_031709827.1"/>
</dbReference>
<dbReference type="GeneID" id="116300864"/>
<accession>A0A6P8IG17</accession>
<dbReference type="InterPro" id="IPR004245">
    <property type="entry name" value="DUF229"/>
</dbReference>
<dbReference type="PANTHER" id="PTHR10974">
    <property type="entry name" value="FI08016P-RELATED"/>
    <property type="match status" value="1"/>
</dbReference>
<keyword evidence="2" id="KW-1185">Reference proteome</keyword>
<dbReference type="OrthoDB" id="5973195at2759"/>
<dbReference type="SUPFAM" id="SSF53649">
    <property type="entry name" value="Alkaline phosphatase-like"/>
    <property type="match status" value="1"/>
</dbReference>
<name>A0A6P8IG17_ACTTE</name>
<evidence type="ECO:0000256" key="1">
    <source>
        <dbReference type="SAM" id="Phobius"/>
    </source>
</evidence>
<sequence>MFLLRRFCSRHPRRYLILVLVLGLLLIWHLNYLNINFRDSHIEHVVLKGPGDHDHMHKERKPAGSHDYIKITDVQVELEPDDNNGIKDYNNASSLCNHKDKQCVGFVSRKSRDLTTYYLVLMLPRRLRRGVSTLYLKNRNVRDISFLEGHLQCAVPIEEMKAASPSSPSCKLPDLNPWDESIREYIVPKDPMKCYGKLFTSYHGNTLKFVRPQDKHSIKRITYQTIKRSDDDVGYENGEQKSLKLHGKGVNLTEDFVQVTTYLKDGDSQTDYHASVVAKPEVLRRPRKDTGLPLNIIMLGLDGNSDANFQRFLPDAFKFLKDDLKAFIFKGFSLLGEATTPQLTGLLTGKSVEDNCAVHEARKGKTDDGTVDKWPFIFKTLKEHGYATMFSEDAPNIGAFHLRLNGFKTQPCDHYGRYFWWAVPYDDAMGVHEDCINSQPQHVMQLQYLRSFIKAYPKTPKFGFTFLGSLCHKSFNMVSSGAKDVYEFLKSLKKDKHLDNTMLIVFGDHGARFDEIRSTLQGKLEERLPFLSIALPQWFREKHPNFVKHLQQNTRRIISPLDLHATFMHVLKYPENPSKSSLTKGSSLFEALPENRECKDAGIPSHFCPCILWKPIPTTHSHVEIGAHLTVAHINDLLTKDSSVKHMCHKLRLDKIVSAVQGMPNRNVQLFKGIKDGIGLGVGEPIYNDQSQPLQCTYDIQLRVRPSMALFEATVKIIDGKFVVNGDISRVNRYGTQSECVVKSHPSLRKFCLCRH</sequence>
<feature type="transmembrane region" description="Helical" evidence="1">
    <location>
        <begin position="15"/>
        <end position="33"/>
    </location>
</feature>
<keyword evidence="1" id="KW-0812">Transmembrane</keyword>
<evidence type="ECO:0000313" key="3">
    <source>
        <dbReference type="RefSeq" id="XP_031565686.1"/>
    </source>
</evidence>
<dbReference type="KEGG" id="aten:116300864"/>
<dbReference type="RefSeq" id="XP_031565686.1">
    <property type="nucleotide sequence ID" value="XM_031709826.1"/>
</dbReference>
<dbReference type="AlphaFoldDB" id="A0A6P8IG17"/>
<reference evidence="3 4" key="1">
    <citation type="submission" date="2025-04" db="UniProtKB">
        <authorList>
            <consortium name="RefSeq"/>
        </authorList>
    </citation>
    <scope>IDENTIFICATION</scope>
    <source>
        <tissue evidence="3 4">Tentacle</tissue>
    </source>
</reference>
<proteinExistence type="predicted"/>
<dbReference type="InterPro" id="IPR017850">
    <property type="entry name" value="Alkaline_phosphatase_core_sf"/>
</dbReference>
<dbReference type="CDD" id="cd16021">
    <property type="entry name" value="ALP_like"/>
    <property type="match status" value="1"/>
</dbReference>
<dbReference type="Proteomes" id="UP000515163">
    <property type="component" value="Unplaced"/>
</dbReference>
<evidence type="ECO:0000313" key="2">
    <source>
        <dbReference type="Proteomes" id="UP000515163"/>
    </source>
</evidence>
<gene>
    <name evidence="3 4" type="primary">LOC116300864</name>
</gene>